<sequence length="223" mass="26105">MNKNFIQERIDKLPTNENKDTNQMPLLPKEIPSNKLAEHLNQNLSGSANQPFSVDFLLLTCLLSYLMTLVLLSQWGEEKFKEIAAKTGDRFEEWEYSLVQTFKQEVQKGTEYKEIFQMLDKQIEQNGEKLPKFTDLFSGANEIFEIDLLFDIDGLSIEPTHLRSMDLTFHLKVPYPVRIYIDPNNDEEIDRLVKWIDTLKKWLVEPTSKLPRPESNYIPVYTS</sequence>
<feature type="region of interest" description="Disordered" evidence="1">
    <location>
        <begin position="1"/>
        <end position="27"/>
    </location>
</feature>
<evidence type="ECO:0000313" key="2">
    <source>
        <dbReference type="EMBL" id="MCC5600751.1"/>
    </source>
</evidence>
<reference evidence="2 3" key="1">
    <citation type="journal article" date="2021" name="Microorganisms">
        <title>Genome Evolution of Filamentous Cyanobacterium Nostoc Species: From Facultative Symbiosis to Free Living.</title>
        <authorList>
            <person name="Huo D."/>
            <person name="Li H."/>
            <person name="Cai F."/>
            <person name="Guo X."/>
            <person name="Qiao Z."/>
            <person name="Wang W."/>
            <person name="Yu G."/>
            <person name="Li R."/>
        </authorList>
    </citation>
    <scope>NUCLEOTIDE SEQUENCE [LARGE SCALE GENOMIC DNA]</scope>
    <source>
        <strain evidence="2 3">CHAB 5714</strain>
    </source>
</reference>
<comment type="caution">
    <text evidence="2">The sequence shown here is derived from an EMBL/GenBank/DDBJ whole genome shotgun (WGS) entry which is preliminary data.</text>
</comment>
<name>A0ABS8IA61_9NOSO</name>
<organism evidence="2 3">
    <name type="scientific">Nostoc favosum CHAB5714</name>
    <dbReference type="NCBI Taxonomy" id="2780399"/>
    <lineage>
        <taxon>Bacteria</taxon>
        <taxon>Bacillati</taxon>
        <taxon>Cyanobacteriota</taxon>
        <taxon>Cyanophyceae</taxon>
        <taxon>Nostocales</taxon>
        <taxon>Nostocaceae</taxon>
        <taxon>Nostoc</taxon>
        <taxon>Nostoc favosum</taxon>
    </lineage>
</organism>
<dbReference type="RefSeq" id="WP_229485813.1">
    <property type="nucleotide sequence ID" value="NZ_JAIVFQ010000021.1"/>
</dbReference>
<dbReference type="Proteomes" id="UP001199525">
    <property type="component" value="Unassembled WGS sequence"/>
</dbReference>
<proteinExistence type="predicted"/>
<evidence type="ECO:0000313" key="3">
    <source>
        <dbReference type="Proteomes" id="UP001199525"/>
    </source>
</evidence>
<dbReference type="EMBL" id="JAIVFQ010000021">
    <property type="protein sequence ID" value="MCC5600751.1"/>
    <property type="molecule type" value="Genomic_DNA"/>
</dbReference>
<protein>
    <submittedName>
        <fullName evidence="2">Uncharacterized protein</fullName>
    </submittedName>
</protein>
<feature type="compositionally biased region" description="Basic and acidic residues" evidence="1">
    <location>
        <begin position="1"/>
        <end position="20"/>
    </location>
</feature>
<evidence type="ECO:0000256" key="1">
    <source>
        <dbReference type="SAM" id="MobiDB-lite"/>
    </source>
</evidence>
<accession>A0ABS8IA61</accession>
<gene>
    <name evidence="2" type="ORF">LC586_16360</name>
</gene>
<keyword evidence="3" id="KW-1185">Reference proteome</keyword>